<dbReference type="Proteomes" id="UP001055072">
    <property type="component" value="Unassembled WGS sequence"/>
</dbReference>
<keyword evidence="2" id="KW-1185">Reference proteome</keyword>
<protein>
    <submittedName>
        <fullName evidence="1">Nucleoporin</fullName>
    </submittedName>
</protein>
<accession>A0ACB8UKZ6</accession>
<comment type="caution">
    <text evidence="1">The sequence shown here is derived from an EMBL/GenBank/DDBJ whole genome shotgun (WGS) entry which is preliminary data.</text>
</comment>
<gene>
    <name evidence="1" type="ORF">BDY19DRAFT_880136</name>
</gene>
<reference evidence="1" key="1">
    <citation type="journal article" date="2021" name="Environ. Microbiol.">
        <title>Gene family expansions and transcriptome signatures uncover fungal adaptations to wood decay.</title>
        <authorList>
            <person name="Hage H."/>
            <person name="Miyauchi S."/>
            <person name="Viragh M."/>
            <person name="Drula E."/>
            <person name="Min B."/>
            <person name="Chaduli D."/>
            <person name="Navarro D."/>
            <person name="Favel A."/>
            <person name="Norest M."/>
            <person name="Lesage-Meessen L."/>
            <person name="Balint B."/>
            <person name="Merenyi Z."/>
            <person name="de Eugenio L."/>
            <person name="Morin E."/>
            <person name="Martinez A.T."/>
            <person name="Baldrian P."/>
            <person name="Stursova M."/>
            <person name="Martinez M.J."/>
            <person name="Novotny C."/>
            <person name="Magnuson J.K."/>
            <person name="Spatafora J.W."/>
            <person name="Maurice S."/>
            <person name="Pangilinan J."/>
            <person name="Andreopoulos W."/>
            <person name="LaButti K."/>
            <person name="Hundley H."/>
            <person name="Na H."/>
            <person name="Kuo A."/>
            <person name="Barry K."/>
            <person name="Lipzen A."/>
            <person name="Henrissat B."/>
            <person name="Riley R."/>
            <person name="Ahrendt S."/>
            <person name="Nagy L.G."/>
            <person name="Grigoriev I.V."/>
            <person name="Martin F."/>
            <person name="Rosso M.N."/>
        </authorList>
    </citation>
    <scope>NUCLEOTIDE SEQUENCE</scope>
    <source>
        <strain evidence="1">CBS 384.51</strain>
    </source>
</reference>
<evidence type="ECO:0000313" key="2">
    <source>
        <dbReference type="Proteomes" id="UP001055072"/>
    </source>
</evidence>
<evidence type="ECO:0000313" key="1">
    <source>
        <dbReference type="EMBL" id="KAI0094802.1"/>
    </source>
</evidence>
<proteinExistence type="predicted"/>
<organism evidence="1 2">
    <name type="scientific">Irpex rosettiformis</name>
    <dbReference type="NCBI Taxonomy" id="378272"/>
    <lineage>
        <taxon>Eukaryota</taxon>
        <taxon>Fungi</taxon>
        <taxon>Dikarya</taxon>
        <taxon>Basidiomycota</taxon>
        <taxon>Agaricomycotina</taxon>
        <taxon>Agaricomycetes</taxon>
        <taxon>Polyporales</taxon>
        <taxon>Irpicaceae</taxon>
        <taxon>Irpex</taxon>
    </lineage>
</organism>
<dbReference type="EMBL" id="MU274900">
    <property type="protein sequence ID" value="KAI0094802.1"/>
    <property type="molecule type" value="Genomic_DNA"/>
</dbReference>
<sequence length="1370" mass="151353">MSLAPPPFAQTSNGFARSTNARLGQSQAVPKSVPSLDLPALQSASRVLQDQLVKDAQAVPELGDMLSIRNFIAGLPNSASYSVFPDDYRVPFQKRRLVGIPETLFQHYNTASVTTHMGLMPELERVWISIDHNLFLWDYMEGEQLSSFTDQPDVITSVALVKPKVGVFIDEIAWLLVICTPISVLLLGVSSNLASAPNRRSRQEIKLYATDMSIPTEVEMTSVIGTSEGRIFMVGAQDGNLYELHYQEKEGWFEKRVQLINHSVGGVQSFLPLLNTSKTSDRIISLVSDVPRNVFYALSSSNTISVYKLAGDKAVQQVQTLSNLYKAAQDKAPGCPALTPQTWNILSLHVIEPSRSQNGPHLLAITVNGLRLYFAPGVAGYSYGYGSSGAPSSGGTQRPLQLIHVRIPPANLRHPDEQSNPCPNAAPAYGAPSPRPEQVSQTFTIKALESSSYDAGLYIAAQVGDVDGTDYVLCLSPDLTRIGTLGQVTTTAPQPPPPAPYTQTYNAPSGPSRPPLTEYATVLSIPGRTWAMAAVPRPPLAAAATSPPDSPSYAITNELASQFSEPSRQFMILTNVGLTFLAKRRALDYLKAVIEEFQVESNAEPLIQFRDSFGRDQTCAMLLAIASGNTFLDIGDQSVGTLSTVSPDLVAVAKQAFYDFGERPIWAERTTYGTGDAASSGSATFSGRREGFALYFARLVRPFWKARLTRPGAGGVQELNVIDAVLVTVQKNLFALKDLLDKSPHLFHSTPGDHTGARSAAASEQEAWKAEQGSVAQLLSLLSRTIEAISFVLLLTDHRLGDLIHECDSTVQKMMTSLTFEQLITTQDGVSASRALVNVIINQQIGQQISVDTISEVLQQRCGSFCSTDDVLLYKQATEIVRKANETNNLAERQRWLGESLRLFSKGARILEFEKLKEICGDYQHLNYAKGAIELPLFCAQVYDADGQGHEYWSAGLPSNDLRSAFWDKRTACYELALSSLEVFEQRATEAAQSGGAAFDPAAVRTHAYELAFQTNDEMFHSTLYDWLISKGLADELLEMRPVYLEAHLRREPITVQKYQLLWQFYVKDGQPLRAAEVLGALAESTVFDLPLEARLEYLTLAVGNAKSHPVSVGGRHETAIAFLTDLEEKLEVAQVQLEMYHTLLPHVNDPGEGGEKVRLLSKTLFNITELYQAFADPFDLPEMKLLIFHVSGHRDEAMIRPIWNKIFEDALDDVEPRIGADRLVSKVLPLGQRFYPSESAFPVRHIASLLVRFGLANKDILPYGWSPRILVQCSVPYAEIWDVLHEMYESQIPPFNEQANVQAVSSDIAVLLSDWLDDVKRPQFAASRGEFPVYRIDQAVDQYLAELETSRTETKATYEAVKRQLRRDW</sequence>
<name>A0ACB8UKZ6_9APHY</name>